<evidence type="ECO:0000256" key="3">
    <source>
        <dbReference type="ARBA" id="ARBA00011424"/>
    </source>
</evidence>
<comment type="catalytic activity">
    <reaction evidence="9">
        <text>(6R)-5,10-methylene-5,6,7,8-tetrahydrofolate + 3-methyl-2-oxobutanoate + H2O = 2-dehydropantoate + (6S)-5,6,7,8-tetrahydrofolate</text>
        <dbReference type="Rhea" id="RHEA:11824"/>
        <dbReference type="ChEBI" id="CHEBI:11561"/>
        <dbReference type="ChEBI" id="CHEBI:11851"/>
        <dbReference type="ChEBI" id="CHEBI:15377"/>
        <dbReference type="ChEBI" id="CHEBI:15636"/>
        <dbReference type="ChEBI" id="CHEBI:57453"/>
        <dbReference type="EC" id="2.1.2.11"/>
    </reaction>
</comment>
<feature type="binding site" evidence="9 12">
    <location>
        <position position="95"/>
    </location>
    <ligand>
        <name>Mg(2+)</name>
        <dbReference type="ChEBI" id="CHEBI:18420"/>
    </ligand>
</feature>
<dbReference type="UniPathway" id="UPA00028">
    <property type="reaction ID" value="UER00003"/>
</dbReference>
<dbReference type="InterPro" id="IPR015813">
    <property type="entry name" value="Pyrv/PenolPyrv_kinase-like_dom"/>
</dbReference>
<comment type="function">
    <text evidence="8 9">Catalyzes the reversible reaction in which hydroxymethyl group from 5,10-methylenetetrahydrofolate is transferred onto alpha-ketoisovalerate to form ketopantoate.</text>
</comment>
<dbReference type="InterPro" id="IPR003700">
    <property type="entry name" value="Pantoate_hydroxy_MeTrfase"/>
</dbReference>
<dbReference type="CDD" id="cd06557">
    <property type="entry name" value="KPHMT-like"/>
    <property type="match status" value="1"/>
</dbReference>
<keyword evidence="6 9" id="KW-0479">Metal-binding</keyword>
<dbReference type="EMBL" id="JABWMJ010000008">
    <property type="protein sequence ID" value="NUZ07572.1"/>
    <property type="molecule type" value="Genomic_DNA"/>
</dbReference>
<feature type="binding site" evidence="9 11">
    <location>
        <begin position="56"/>
        <end position="57"/>
    </location>
    <ligand>
        <name>3-methyl-2-oxobutanoate</name>
        <dbReference type="ChEBI" id="CHEBI:11851"/>
    </ligand>
</feature>
<name>A0A7Y6NQP8_9BURK</name>
<dbReference type="AlphaFoldDB" id="A0A7Y6NQP8"/>
<dbReference type="SUPFAM" id="SSF51621">
    <property type="entry name" value="Phosphoenolpyruvate/pyruvate domain"/>
    <property type="match status" value="1"/>
</dbReference>
<reference evidence="13 14" key="1">
    <citation type="submission" date="2020-06" db="EMBL/GenBank/DDBJ databases">
        <title>Schlegella sp. ID0723 isolated from air conditioner.</title>
        <authorList>
            <person name="Kim D.Y."/>
            <person name="Kim D.-U."/>
        </authorList>
    </citation>
    <scope>NUCLEOTIDE SEQUENCE [LARGE SCALE GENOMIC DNA]</scope>
    <source>
        <strain evidence="13 14">ID0723</strain>
    </source>
</reference>
<comment type="similarity">
    <text evidence="2 9">Belongs to the PanB family.</text>
</comment>
<comment type="caution">
    <text evidence="13">The sequence shown here is derived from an EMBL/GenBank/DDBJ whole genome shotgun (WGS) entry which is preliminary data.</text>
</comment>
<feature type="binding site" evidence="9 11">
    <location>
        <position position="95"/>
    </location>
    <ligand>
        <name>3-methyl-2-oxobutanoate</name>
        <dbReference type="ChEBI" id="CHEBI:11851"/>
    </ligand>
</feature>
<dbReference type="RefSeq" id="WP_176070405.1">
    <property type="nucleotide sequence ID" value="NZ_JABWMJ010000008.1"/>
</dbReference>
<dbReference type="Pfam" id="PF02548">
    <property type="entry name" value="Pantoate_transf"/>
    <property type="match status" value="1"/>
</dbReference>
<evidence type="ECO:0000313" key="13">
    <source>
        <dbReference type="EMBL" id="NUZ07572.1"/>
    </source>
</evidence>
<feature type="active site" description="Proton acceptor" evidence="9 10">
    <location>
        <position position="192"/>
    </location>
</feature>
<feature type="binding site" evidence="9 12">
    <location>
        <position position="56"/>
    </location>
    <ligand>
        <name>Mg(2+)</name>
        <dbReference type="ChEBI" id="CHEBI:18420"/>
    </ligand>
</feature>
<comment type="cofactor">
    <cofactor evidence="9 12">
        <name>Mg(2+)</name>
        <dbReference type="ChEBI" id="CHEBI:18420"/>
    </cofactor>
    <text evidence="9 12">Binds 1 Mg(2+) ion per subunit.</text>
</comment>
<dbReference type="NCBIfam" id="TIGR00222">
    <property type="entry name" value="panB"/>
    <property type="match status" value="1"/>
</dbReference>
<dbReference type="FunFam" id="3.20.20.60:FF:000003">
    <property type="entry name" value="3-methyl-2-oxobutanoate hydroxymethyltransferase"/>
    <property type="match status" value="1"/>
</dbReference>
<dbReference type="EC" id="2.1.2.11" evidence="9"/>
<comment type="subunit">
    <text evidence="3 9">Homodecamer; pentamer of dimers.</text>
</comment>
<evidence type="ECO:0000256" key="8">
    <source>
        <dbReference type="ARBA" id="ARBA00056497"/>
    </source>
</evidence>
<feature type="binding site" evidence="9 12">
    <location>
        <position position="126"/>
    </location>
    <ligand>
        <name>Mg(2+)</name>
        <dbReference type="ChEBI" id="CHEBI:18420"/>
    </ligand>
</feature>
<keyword evidence="13" id="KW-0489">Methyltransferase</keyword>
<gene>
    <name evidence="9 13" type="primary">panB</name>
    <name evidence="13" type="ORF">HQN59_17540</name>
</gene>
<proteinExistence type="inferred from homology"/>
<comment type="pathway">
    <text evidence="1 9">Cofactor biosynthesis; (R)-pantothenate biosynthesis; (R)-pantoate from 3-methyl-2-oxobutanoate: step 1/2.</text>
</comment>
<dbReference type="HAMAP" id="MF_00156">
    <property type="entry name" value="PanB"/>
    <property type="match status" value="1"/>
</dbReference>
<dbReference type="PIRSF" id="PIRSF000388">
    <property type="entry name" value="Pantoate_hydroxy_MeTrfase"/>
    <property type="match status" value="1"/>
</dbReference>
<evidence type="ECO:0000256" key="12">
    <source>
        <dbReference type="PIRSR" id="PIRSR000388-3"/>
    </source>
</evidence>
<dbReference type="Gene3D" id="3.20.20.60">
    <property type="entry name" value="Phosphoenolpyruvate-binding domains"/>
    <property type="match status" value="1"/>
</dbReference>
<evidence type="ECO:0000256" key="4">
    <source>
        <dbReference type="ARBA" id="ARBA00022655"/>
    </source>
</evidence>
<dbReference type="GO" id="GO:0003864">
    <property type="term" value="F:3-methyl-2-oxobutanoate hydroxymethyltransferase activity"/>
    <property type="evidence" value="ECO:0007669"/>
    <property type="project" value="UniProtKB-UniRule"/>
</dbReference>
<evidence type="ECO:0000256" key="1">
    <source>
        <dbReference type="ARBA" id="ARBA00005033"/>
    </source>
</evidence>
<dbReference type="GO" id="GO:0005737">
    <property type="term" value="C:cytoplasm"/>
    <property type="evidence" value="ECO:0007669"/>
    <property type="project" value="UniProtKB-SubCell"/>
</dbReference>
<keyword evidence="5 9" id="KW-0808">Transferase</keyword>
<evidence type="ECO:0000256" key="2">
    <source>
        <dbReference type="ARBA" id="ARBA00008676"/>
    </source>
</evidence>
<dbReference type="InterPro" id="IPR040442">
    <property type="entry name" value="Pyrv_kinase-like_dom_sf"/>
</dbReference>
<evidence type="ECO:0000256" key="7">
    <source>
        <dbReference type="ARBA" id="ARBA00022842"/>
    </source>
</evidence>
<dbReference type="PANTHER" id="PTHR20881:SF0">
    <property type="entry name" value="3-METHYL-2-OXOBUTANOATE HYDROXYMETHYLTRANSFERASE"/>
    <property type="match status" value="1"/>
</dbReference>
<protein>
    <recommendedName>
        <fullName evidence="9">3-methyl-2-oxobutanoate hydroxymethyltransferase</fullName>
        <ecNumber evidence="9">2.1.2.11</ecNumber>
    </recommendedName>
    <alternativeName>
        <fullName evidence="9">Ketopantoate hydroxymethyltransferase</fullName>
        <shortName evidence="9">KPHMT</shortName>
    </alternativeName>
</protein>
<comment type="subcellular location">
    <subcellularLocation>
        <location evidence="9">Cytoplasm</location>
    </subcellularLocation>
</comment>
<evidence type="ECO:0000256" key="6">
    <source>
        <dbReference type="ARBA" id="ARBA00022723"/>
    </source>
</evidence>
<keyword evidence="4 9" id="KW-0566">Pantothenate biosynthesis</keyword>
<feature type="binding site" evidence="9 11">
    <location>
        <position position="124"/>
    </location>
    <ligand>
        <name>3-methyl-2-oxobutanoate</name>
        <dbReference type="ChEBI" id="CHEBI:11851"/>
    </ligand>
</feature>
<organism evidence="13 14">
    <name type="scientific">Piscinibacter koreensis</name>
    <dbReference type="NCBI Taxonomy" id="2742824"/>
    <lineage>
        <taxon>Bacteria</taxon>
        <taxon>Pseudomonadati</taxon>
        <taxon>Pseudomonadota</taxon>
        <taxon>Betaproteobacteria</taxon>
        <taxon>Burkholderiales</taxon>
        <taxon>Sphaerotilaceae</taxon>
        <taxon>Piscinibacter</taxon>
    </lineage>
</organism>
<dbReference type="GO" id="GO:0015940">
    <property type="term" value="P:pantothenate biosynthetic process"/>
    <property type="evidence" value="ECO:0007669"/>
    <property type="project" value="UniProtKB-UniRule"/>
</dbReference>
<keyword evidence="7 9" id="KW-0460">Magnesium</keyword>
<evidence type="ECO:0000313" key="14">
    <source>
        <dbReference type="Proteomes" id="UP000529637"/>
    </source>
</evidence>
<evidence type="ECO:0000256" key="9">
    <source>
        <dbReference type="HAMAP-Rule" id="MF_00156"/>
    </source>
</evidence>
<accession>A0A7Y6NQP8</accession>
<evidence type="ECO:0000256" key="10">
    <source>
        <dbReference type="PIRSR" id="PIRSR000388-1"/>
    </source>
</evidence>
<dbReference type="GO" id="GO:0032259">
    <property type="term" value="P:methylation"/>
    <property type="evidence" value="ECO:0007669"/>
    <property type="project" value="UniProtKB-KW"/>
</dbReference>
<evidence type="ECO:0000256" key="5">
    <source>
        <dbReference type="ARBA" id="ARBA00022679"/>
    </source>
</evidence>
<keyword evidence="14" id="KW-1185">Reference proteome</keyword>
<dbReference type="GO" id="GO:0000287">
    <property type="term" value="F:magnesium ion binding"/>
    <property type="evidence" value="ECO:0007669"/>
    <property type="project" value="TreeGrafter"/>
</dbReference>
<sequence>MNASVPAAPAERKAVSLLRLRAMLEAGEKIAMLTAYDAGFARAADDAGVDSLLGGDSLGMVVQGGSSTVPVTLEEVAYHVRCVARGRRHAWLIADLPFGSYEESREQSLRSSAVLARAGAQMVKLEGSWAAETVRFLVERGIVVCAHLGLTPQSASALGGYRVQGRDEAAADRLASEARALADAGAAMLVLELVPAALARRVQQENPALVVIGIGAGGDVAGQVLVLHDMLGVTAAPMPRFVRDFGREGGGVREAVRRYVAAVKDGSFPDATLHTY</sequence>
<dbReference type="GO" id="GO:0008168">
    <property type="term" value="F:methyltransferase activity"/>
    <property type="evidence" value="ECO:0007669"/>
    <property type="project" value="UniProtKB-KW"/>
</dbReference>
<keyword evidence="9" id="KW-0963">Cytoplasm</keyword>
<evidence type="ECO:0000256" key="11">
    <source>
        <dbReference type="PIRSR" id="PIRSR000388-2"/>
    </source>
</evidence>
<dbReference type="NCBIfam" id="NF001452">
    <property type="entry name" value="PRK00311.1"/>
    <property type="match status" value="1"/>
</dbReference>
<dbReference type="PANTHER" id="PTHR20881">
    <property type="entry name" value="3-METHYL-2-OXOBUTANOATE HYDROXYMETHYLTRANSFERASE"/>
    <property type="match status" value="1"/>
</dbReference>
<dbReference type="Proteomes" id="UP000529637">
    <property type="component" value="Unassembled WGS sequence"/>
</dbReference>